<proteinExistence type="predicted"/>
<evidence type="ECO:0000313" key="3">
    <source>
        <dbReference type="Proteomes" id="UP001140094"/>
    </source>
</evidence>
<dbReference type="Proteomes" id="UP001140094">
    <property type="component" value="Unassembled WGS sequence"/>
</dbReference>
<organism evidence="2 3">
    <name type="scientific">Coemansia guatemalensis</name>
    <dbReference type="NCBI Taxonomy" id="2761395"/>
    <lineage>
        <taxon>Eukaryota</taxon>
        <taxon>Fungi</taxon>
        <taxon>Fungi incertae sedis</taxon>
        <taxon>Zoopagomycota</taxon>
        <taxon>Kickxellomycotina</taxon>
        <taxon>Kickxellomycetes</taxon>
        <taxon>Kickxellales</taxon>
        <taxon>Kickxellaceae</taxon>
        <taxon>Coemansia</taxon>
    </lineage>
</organism>
<name>A0A9W8LVF3_9FUNG</name>
<keyword evidence="1" id="KW-1133">Transmembrane helix</keyword>
<feature type="transmembrane region" description="Helical" evidence="1">
    <location>
        <begin position="78"/>
        <end position="98"/>
    </location>
</feature>
<keyword evidence="1" id="KW-0812">Transmembrane</keyword>
<gene>
    <name evidence="2" type="ORF">H4R20_000901</name>
</gene>
<dbReference type="EMBL" id="JANBUO010000051">
    <property type="protein sequence ID" value="KAJ2808399.1"/>
    <property type="molecule type" value="Genomic_DNA"/>
</dbReference>
<sequence length="151" mass="15513">MNTAMLNSTFGSIRSRATGSRPVVVAKPAVSASAAASAPAEVITELSDAARQTLAFRLFALAVFVYFARFLLGLVKYLLDATLVLLVAGSVAAVAGPGMKNNMVSQMLVQLESLVNPLFSAIANRGLGVVSAPAKTVAHYLGIGPGPTTHA</sequence>
<keyword evidence="1" id="KW-0472">Membrane</keyword>
<reference evidence="2" key="1">
    <citation type="submission" date="2022-07" db="EMBL/GenBank/DDBJ databases">
        <title>Phylogenomic reconstructions and comparative analyses of Kickxellomycotina fungi.</title>
        <authorList>
            <person name="Reynolds N.K."/>
            <person name="Stajich J.E."/>
            <person name="Barry K."/>
            <person name="Grigoriev I.V."/>
            <person name="Crous P."/>
            <person name="Smith M.E."/>
        </authorList>
    </citation>
    <scope>NUCLEOTIDE SEQUENCE</scope>
    <source>
        <strain evidence="2">NRRL 1565</strain>
    </source>
</reference>
<feature type="transmembrane region" description="Helical" evidence="1">
    <location>
        <begin position="54"/>
        <end position="72"/>
    </location>
</feature>
<keyword evidence="3" id="KW-1185">Reference proteome</keyword>
<accession>A0A9W8LVF3</accession>
<evidence type="ECO:0000256" key="1">
    <source>
        <dbReference type="SAM" id="Phobius"/>
    </source>
</evidence>
<comment type="caution">
    <text evidence="2">The sequence shown here is derived from an EMBL/GenBank/DDBJ whole genome shotgun (WGS) entry which is preliminary data.</text>
</comment>
<protein>
    <submittedName>
        <fullName evidence="2">Uncharacterized protein</fullName>
    </submittedName>
</protein>
<dbReference type="OrthoDB" id="5556572at2759"/>
<dbReference type="AlphaFoldDB" id="A0A9W8LVF3"/>
<evidence type="ECO:0000313" key="2">
    <source>
        <dbReference type="EMBL" id="KAJ2808399.1"/>
    </source>
</evidence>